<evidence type="ECO:0000256" key="1">
    <source>
        <dbReference type="SAM" id="MobiDB-lite"/>
    </source>
</evidence>
<dbReference type="RefSeq" id="WP_259312649.1">
    <property type="nucleotide sequence ID" value="NZ_CP087164.1"/>
</dbReference>
<name>A0A9E6Y354_9ACTN</name>
<evidence type="ECO:0008006" key="5">
    <source>
        <dbReference type="Google" id="ProtNLM"/>
    </source>
</evidence>
<organism evidence="3 4">
    <name type="scientific">Capillimicrobium parvum</name>
    <dbReference type="NCBI Taxonomy" id="2884022"/>
    <lineage>
        <taxon>Bacteria</taxon>
        <taxon>Bacillati</taxon>
        <taxon>Actinomycetota</taxon>
        <taxon>Thermoleophilia</taxon>
        <taxon>Solirubrobacterales</taxon>
        <taxon>Capillimicrobiaceae</taxon>
        <taxon>Capillimicrobium</taxon>
    </lineage>
</organism>
<keyword evidence="4" id="KW-1185">Reference proteome</keyword>
<dbReference type="Proteomes" id="UP001162834">
    <property type="component" value="Chromosome"/>
</dbReference>
<dbReference type="EMBL" id="CP087164">
    <property type="protein sequence ID" value="UGS38631.1"/>
    <property type="molecule type" value="Genomic_DNA"/>
</dbReference>
<dbReference type="KEGG" id="sbae:DSM104329_05061"/>
<feature type="region of interest" description="Disordered" evidence="1">
    <location>
        <begin position="447"/>
        <end position="506"/>
    </location>
</feature>
<accession>A0A9E6Y354</accession>
<dbReference type="AlphaFoldDB" id="A0A9E6Y354"/>
<evidence type="ECO:0000256" key="2">
    <source>
        <dbReference type="SAM" id="SignalP"/>
    </source>
</evidence>
<dbReference type="InterPro" id="IPR006311">
    <property type="entry name" value="TAT_signal"/>
</dbReference>
<protein>
    <recommendedName>
        <fullName evidence="5">Carboxypeptidase regulatory-like domain-containing protein</fullName>
    </recommendedName>
</protein>
<dbReference type="Gene3D" id="2.60.40.2700">
    <property type="match status" value="1"/>
</dbReference>
<proteinExistence type="predicted"/>
<feature type="chain" id="PRO_5038520233" description="Carboxypeptidase regulatory-like domain-containing protein" evidence="2">
    <location>
        <begin position="30"/>
        <end position="714"/>
    </location>
</feature>
<dbReference type="PROSITE" id="PS51318">
    <property type="entry name" value="TAT"/>
    <property type="match status" value="1"/>
</dbReference>
<feature type="signal peptide" evidence="2">
    <location>
        <begin position="1"/>
        <end position="29"/>
    </location>
</feature>
<reference evidence="3" key="1">
    <citation type="journal article" date="2022" name="Int. J. Syst. Evol. Microbiol.">
        <title>Pseudomonas aegrilactucae sp. nov. and Pseudomonas morbosilactucae sp. nov., pathogens causing bacterial rot of lettuce in Japan.</title>
        <authorList>
            <person name="Sawada H."/>
            <person name="Fujikawa T."/>
            <person name="Satou M."/>
        </authorList>
    </citation>
    <scope>NUCLEOTIDE SEQUENCE</scope>
    <source>
        <strain evidence="3">0166_1</strain>
    </source>
</reference>
<keyword evidence="2" id="KW-0732">Signal</keyword>
<sequence length="714" mass="73024">MTGTRQILRRRAPRRLIAVALVGAGAALAAPPSARAAGDQYLVQIGRFSDGAPTGVNPASVLSGLTVNAAPGGSFGVNPPLGAATTTETFGFTPPAGVSVDRADVWPYIKVFGWWAVEGYGDILSPWGAFGAAVGQDNMTVDRRHAVGGPPMNAARPPAVTVSATTTNLGSGWSSGARATFLADKLDLYLSDTSDPALDATPAASAVFGPANPSGWYTTGGATLSATARDLGAGVRYLLVREGATVRRYPVAPASPTCRTFDAGQFGGNSYTVAQPCPAAGAPYTLPVDLAALGDGSHTLQLGVQDAAGNQVFSPAEYLARINAPGGTLADPGTPCLNGTVADSGACVPRPPVTTSLPALSGAPAVGYSLATDPGAWTDISGVAWSYAWERCAPDGTGCVGLSGASTATLPLTSGLVGSRVRSVVGATTNWGTVQARSALSPVVEATAGSGGGAAGSITEVDPRRGAAGGGGGTSRPRPEEPDLPIPPPPARPEADGILNGQGADNTAPRLTVAFTGARRTVITRRWGTTVEVAGRLSTGAGTPIRRAQVDVLGQVMVTGARGRVLGAVHTDDQGAFRYTVPAGVSEIVTFGYRRTLADRSYATTASVQARTRAAVVLHSAAARLRNGGGLLLRGRVSGAPPTSRRLVSLQAWTGGHWTTFATTRLHSGRFTYRYRFTRTRTTTRYQLRALVARGPGWPLETGASRPITVTVIA</sequence>
<evidence type="ECO:0000313" key="4">
    <source>
        <dbReference type="Proteomes" id="UP001162834"/>
    </source>
</evidence>
<gene>
    <name evidence="3" type="ORF">DSM104329_05061</name>
</gene>
<evidence type="ECO:0000313" key="3">
    <source>
        <dbReference type="EMBL" id="UGS38631.1"/>
    </source>
</evidence>